<dbReference type="Proteomes" id="UP000053780">
    <property type="component" value="Unassembled WGS sequence"/>
</dbReference>
<proteinExistence type="inferred from homology"/>
<dbReference type="PANTHER" id="PTHR13484:SF0">
    <property type="entry name" value="PRE-MRNA 3'-END-PROCESSING FACTOR FIP1"/>
    <property type="match status" value="1"/>
</dbReference>
<dbReference type="InterPro" id="IPR051187">
    <property type="entry name" value="Pre-mRNA_3'-end_processing_reg"/>
</dbReference>
<evidence type="ECO:0000256" key="3">
    <source>
        <dbReference type="ARBA" id="ARBA00022664"/>
    </source>
</evidence>
<evidence type="ECO:0000256" key="4">
    <source>
        <dbReference type="ARBA" id="ARBA00023242"/>
    </source>
</evidence>
<dbReference type="Pfam" id="PF05182">
    <property type="entry name" value="Fip1"/>
    <property type="match status" value="1"/>
</dbReference>
<evidence type="ECO:0000256" key="2">
    <source>
        <dbReference type="ARBA" id="ARBA00007459"/>
    </source>
</evidence>
<accession>T0L0V5</accession>
<evidence type="ECO:0000313" key="6">
    <source>
        <dbReference type="EMBL" id="EQB61197.1"/>
    </source>
</evidence>
<protein>
    <submittedName>
        <fullName evidence="6">Polyadenylation factor i complex subunit fip1</fullName>
    </submittedName>
</protein>
<dbReference type="GO" id="GO:0005847">
    <property type="term" value="C:mRNA cleavage and polyadenylation specificity factor complex"/>
    <property type="evidence" value="ECO:0007669"/>
    <property type="project" value="TreeGrafter"/>
</dbReference>
<dbReference type="VEuPathDB" id="MicrosporidiaDB:NAPIS_ORF01232"/>
<gene>
    <name evidence="6" type="ORF">NAPIS_ORF01232</name>
</gene>
<evidence type="ECO:0000256" key="1">
    <source>
        <dbReference type="ARBA" id="ARBA00004123"/>
    </source>
</evidence>
<dbReference type="PANTHER" id="PTHR13484">
    <property type="entry name" value="FIP1-LIKE 1 PROTEIN"/>
    <property type="match status" value="1"/>
</dbReference>
<comment type="similarity">
    <text evidence="2">Belongs to the FIP1 family.</text>
</comment>
<dbReference type="InterPro" id="IPR007854">
    <property type="entry name" value="Fip1_dom"/>
</dbReference>
<sequence>MYINCKKIILYVKLPIINLTSYNPFKMENRRDLLISEEYHSSEESTELEVVIDKNTKTALESDNNLFEFDISKLDEKPWNKPGEDITDYFNYGFNETTWREYCDMQRGKFNKK</sequence>
<keyword evidence="3" id="KW-0507">mRNA processing</keyword>
<dbReference type="HOGENOM" id="CLU_2134214_0_0_1"/>
<evidence type="ECO:0000313" key="7">
    <source>
        <dbReference type="Proteomes" id="UP000053780"/>
    </source>
</evidence>
<evidence type="ECO:0000259" key="5">
    <source>
        <dbReference type="Pfam" id="PF05182"/>
    </source>
</evidence>
<dbReference type="GO" id="GO:0006397">
    <property type="term" value="P:mRNA processing"/>
    <property type="evidence" value="ECO:0007669"/>
    <property type="project" value="UniProtKB-KW"/>
</dbReference>
<keyword evidence="4" id="KW-0539">Nucleus</keyword>
<dbReference type="AlphaFoldDB" id="T0L0V5"/>
<dbReference type="EMBL" id="KE647165">
    <property type="protein sequence ID" value="EQB61197.1"/>
    <property type="molecule type" value="Genomic_DNA"/>
</dbReference>
<organism evidence="6 7">
    <name type="scientific">Vairimorpha apis BRL 01</name>
    <dbReference type="NCBI Taxonomy" id="1037528"/>
    <lineage>
        <taxon>Eukaryota</taxon>
        <taxon>Fungi</taxon>
        <taxon>Fungi incertae sedis</taxon>
        <taxon>Microsporidia</taxon>
        <taxon>Nosematidae</taxon>
        <taxon>Vairimorpha</taxon>
    </lineage>
</organism>
<keyword evidence="7" id="KW-1185">Reference proteome</keyword>
<feature type="domain" description="Pre-mRNA polyadenylation factor Fip1" evidence="5">
    <location>
        <begin position="68"/>
        <end position="107"/>
    </location>
</feature>
<comment type="subcellular location">
    <subcellularLocation>
        <location evidence="1">Nucleus</location>
    </subcellularLocation>
</comment>
<dbReference type="OrthoDB" id="1917198at2759"/>
<name>T0L0V5_9MICR</name>
<reference evidence="6 7" key="1">
    <citation type="journal article" date="2013" name="BMC Genomics">
        <title>Genome sequencing and comparative genomics of honey bee microsporidia, Nosema apis reveal novel insights into host-parasite interactions.</title>
        <authorList>
            <person name="Chen Yp."/>
            <person name="Pettis J.S."/>
            <person name="Zhao Y."/>
            <person name="Liu X."/>
            <person name="Tallon L.J."/>
            <person name="Sadzewicz L.D."/>
            <person name="Li R."/>
            <person name="Zheng H."/>
            <person name="Huang S."/>
            <person name="Zhang X."/>
            <person name="Hamilton M.C."/>
            <person name="Pernal S.F."/>
            <person name="Melathopoulos A.P."/>
            <person name="Yan X."/>
            <person name="Evans J.D."/>
        </authorList>
    </citation>
    <scope>NUCLEOTIDE SEQUENCE [LARGE SCALE GENOMIC DNA]</scope>
    <source>
        <strain evidence="6 7">BRL 01</strain>
    </source>
</reference>